<evidence type="ECO:0000256" key="4">
    <source>
        <dbReference type="ARBA" id="ARBA00022525"/>
    </source>
</evidence>
<dbReference type="GO" id="GO:0005576">
    <property type="term" value="C:extracellular region"/>
    <property type="evidence" value="ECO:0007669"/>
    <property type="project" value="UniProtKB-SubCell"/>
</dbReference>
<reference evidence="8" key="1">
    <citation type="journal article" date="2019" name="Curr. Biol.">
        <title>Genome Sequence of Striga asiatica Provides Insight into the Evolution of Plant Parasitism.</title>
        <authorList>
            <person name="Yoshida S."/>
            <person name="Kim S."/>
            <person name="Wafula E.K."/>
            <person name="Tanskanen J."/>
            <person name="Kim Y.M."/>
            <person name="Honaas L."/>
            <person name="Yang Z."/>
            <person name="Spallek T."/>
            <person name="Conn C.E."/>
            <person name="Ichihashi Y."/>
            <person name="Cheong K."/>
            <person name="Cui S."/>
            <person name="Der J.P."/>
            <person name="Gundlach H."/>
            <person name="Jiao Y."/>
            <person name="Hori C."/>
            <person name="Ishida J.K."/>
            <person name="Kasahara H."/>
            <person name="Kiba T."/>
            <person name="Kim M.S."/>
            <person name="Koo N."/>
            <person name="Laohavisit A."/>
            <person name="Lee Y.H."/>
            <person name="Lumba S."/>
            <person name="McCourt P."/>
            <person name="Mortimer J.C."/>
            <person name="Mutuku J.M."/>
            <person name="Nomura T."/>
            <person name="Sasaki-Sekimoto Y."/>
            <person name="Seto Y."/>
            <person name="Wang Y."/>
            <person name="Wakatake T."/>
            <person name="Sakakibara H."/>
            <person name="Demura T."/>
            <person name="Yamaguchi S."/>
            <person name="Yoneyama K."/>
            <person name="Manabe R.I."/>
            <person name="Nelson D.C."/>
            <person name="Schulman A.H."/>
            <person name="Timko M.P."/>
            <person name="dePamphilis C.W."/>
            <person name="Choi D."/>
            <person name="Shirasu K."/>
        </authorList>
    </citation>
    <scope>NUCLEOTIDE SEQUENCE [LARGE SCALE GENOMIC DNA]</scope>
    <source>
        <strain evidence="8">cv. UVA1</strain>
    </source>
</reference>
<organism evidence="7 8">
    <name type="scientific">Striga asiatica</name>
    <name type="common">Asiatic witchweed</name>
    <name type="synonym">Buchnera asiatica</name>
    <dbReference type="NCBI Taxonomy" id="4170"/>
    <lineage>
        <taxon>Eukaryota</taxon>
        <taxon>Viridiplantae</taxon>
        <taxon>Streptophyta</taxon>
        <taxon>Embryophyta</taxon>
        <taxon>Tracheophyta</taxon>
        <taxon>Spermatophyta</taxon>
        <taxon>Magnoliopsida</taxon>
        <taxon>eudicotyledons</taxon>
        <taxon>Gunneridae</taxon>
        <taxon>Pentapetalae</taxon>
        <taxon>asterids</taxon>
        <taxon>lamiids</taxon>
        <taxon>Lamiales</taxon>
        <taxon>Orobanchaceae</taxon>
        <taxon>Buchnereae</taxon>
        <taxon>Striga</taxon>
    </lineage>
</organism>
<evidence type="ECO:0000313" key="7">
    <source>
        <dbReference type="EMBL" id="GER48946.1"/>
    </source>
</evidence>
<dbReference type="AlphaFoldDB" id="A0A5A7QVF3"/>
<accession>A0A5A7QVF3</accession>
<evidence type="ECO:0000256" key="1">
    <source>
        <dbReference type="ARBA" id="ARBA00004613"/>
    </source>
</evidence>
<evidence type="ECO:0000256" key="3">
    <source>
        <dbReference type="ARBA" id="ARBA00022471"/>
    </source>
</evidence>
<dbReference type="PANTHER" id="PTHR31232:SF155">
    <property type="entry name" value="PLANT SELF-INCOMPATIBILITY PROTEIN S1 FAMILY"/>
    <property type="match status" value="1"/>
</dbReference>
<dbReference type="OrthoDB" id="886100at2759"/>
<comment type="subcellular location">
    <subcellularLocation>
        <location evidence="1 6">Secreted</location>
    </subcellularLocation>
</comment>
<evidence type="ECO:0000256" key="2">
    <source>
        <dbReference type="ARBA" id="ARBA00005581"/>
    </source>
</evidence>
<dbReference type="GO" id="GO:0060320">
    <property type="term" value="P:rejection of self pollen"/>
    <property type="evidence" value="ECO:0007669"/>
    <property type="project" value="UniProtKB-KW"/>
</dbReference>
<keyword evidence="3 6" id="KW-0713">Self-incompatibility</keyword>
<dbReference type="EMBL" id="BKCP01008404">
    <property type="protein sequence ID" value="GER48946.1"/>
    <property type="molecule type" value="Genomic_DNA"/>
</dbReference>
<sequence length="123" mass="14098">MNLLGTTRSCFFTTEIHVTFVNNLPQNSKPLFVQCASKDDDLGNHTLAYNESWGFKFCVIPFATLFYCNLNWGELFMSLHAYDANWDYRPCEYVRNGLGCTWKVTSAGASLAEGENHPWEAYY</sequence>
<comment type="caution">
    <text evidence="7">The sequence shown here is derived from an EMBL/GenBank/DDBJ whole genome shotgun (WGS) entry which is preliminary data.</text>
</comment>
<protein>
    <recommendedName>
        <fullName evidence="6">S-protein homolog</fullName>
    </recommendedName>
</protein>
<dbReference type="PANTHER" id="PTHR31232">
    <property type="match status" value="1"/>
</dbReference>
<evidence type="ECO:0000313" key="8">
    <source>
        <dbReference type="Proteomes" id="UP000325081"/>
    </source>
</evidence>
<comment type="similarity">
    <text evidence="2 6">Belongs to the plant self-incompatibility (S1) protein family.</text>
</comment>
<dbReference type="Proteomes" id="UP000325081">
    <property type="component" value="Unassembled WGS sequence"/>
</dbReference>
<keyword evidence="8" id="KW-1185">Reference proteome</keyword>
<evidence type="ECO:0000256" key="5">
    <source>
        <dbReference type="ARBA" id="ARBA00022729"/>
    </source>
</evidence>
<dbReference type="Pfam" id="PF05938">
    <property type="entry name" value="Self-incomp_S1"/>
    <property type="match status" value="1"/>
</dbReference>
<name>A0A5A7QVF3_STRAF</name>
<keyword evidence="5" id="KW-0732">Signal</keyword>
<gene>
    <name evidence="7" type="ORF">STAS_26153</name>
</gene>
<dbReference type="InterPro" id="IPR010264">
    <property type="entry name" value="Self-incomp_S1"/>
</dbReference>
<keyword evidence="4 6" id="KW-0964">Secreted</keyword>
<evidence type="ECO:0000256" key="6">
    <source>
        <dbReference type="RuleBase" id="RU367044"/>
    </source>
</evidence>
<proteinExistence type="inferred from homology"/>